<dbReference type="PANTHER" id="PTHR43331:SF1">
    <property type="entry name" value="HOMOSERINE DEHYDROGENASE"/>
    <property type="match status" value="1"/>
</dbReference>
<evidence type="ECO:0000256" key="5">
    <source>
        <dbReference type="ARBA" id="ARBA00013376"/>
    </source>
</evidence>
<dbReference type="Gene3D" id="3.30.360.10">
    <property type="entry name" value="Dihydrodipicolinate Reductase, domain 2"/>
    <property type="match status" value="1"/>
</dbReference>
<comment type="similarity">
    <text evidence="3 11">Belongs to the homoserine dehydrogenase family.</text>
</comment>
<dbReference type="InterPro" id="IPR005106">
    <property type="entry name" value="Asp/hSer_DH_NAD-bd"/>
</dbReference>
<evidence type="ECO:0000256" key="4">
    <source>
        <dbReference type="ARBA" id="ARBA00013213"/>
    </source>
</evidence>
<dbReference type="SUPFAM" id="SSF55347">
    <property type="entry name" value="Glyceraldehyde-3-phosphate dehydrogenase-like, C-terminal domain"/>
    <property type="match status" value="1"/>
</dbReference>
<dbReference type="SUPFAM" id="SSF51735">
    <property type="entry name" value="NAD(P)-binding Rossmann-fold domains"/>
    <property type="match status" value="1"/>
</dbReference>
<dbReference type="Pfam" id="PF03447">
    <property type="entry name" value="NAD_binding_3"/>
    <property type="match status" value="1"/>
</dbReference>
<keyword evidence="8 10" id="KW-0560">Oxidoreductase</keyword>
<protein>
    <recommendedName>
        <fullName evidence="5 10">Homoserine dehydrogenase</fullName>
        <ecNumber evidence="4 10">1.1.1.3</ecNumber>
    </recommendedName>
</protein>
<keyword evidence="10" id="KW-0521">NADP</keyword>
<evidence type="ECO:0000259" key="13">
    <source>
        <dbReference type="Pfam" id="PF03447"/>
    </source>
</evidence>
<evidence type="ECO:0000256" key="2">
    <source>
        <dbReference type="ARBA" id="ARBA00005062"/>
    </source>
</evidence>
<keyword evidence="7 10" id="KW-0791">Threonine biosynthesis</keyword>
<comment type="pathway">
    <text evidence="2 10">Amino-acid biosynthesis; L-methionine biosynthesis via de novo pathway; L-homoserine from L-aspartate: step 3/3.</text>
</comment>
<evidence type="ECO:0000256" key="3">
    <source>
        <dbReference type="ARBA" id="ARBA00006753"/>
    </source>
</evidence>
<dbReference type="GO" id="GO:0050661">
    <property type="term" value="F:NADP binding"/>
    <property type="evidence" value="ECO:0007669"/>
    <property type="project" value="InterPro"/>
</dbReference>
<reference evidence="14 15" key="1">
    <citation type="submission" date="2020-01" db="EMBL/GenBank/DDBJ databases">
        <authorList>
            <person name="Kim M."/>
        </authorList>
    </citation>
    <scope>NUCLEOTIDE SEQUENCE [LARGE SCALE GENOMIC DNA]</scope>
    <source>
        <strain evidence="14 15">BT10</strain>
    </source>
</reference>
<evidence type="ECO:0000256" key="8">
    <source>
        <dbReference type="ARBA" id="ARBA00023002"/>
    </source>
</evidence>
<dbReference type="PROSITE" id="PS01042">
    <property type="entry name" value="HOMOSER_DHGENASE"/>
    <property type="match status" value="1"/>
</dbReference>
<gene>
    <name evidence="14" type="ORF">GU926_04275</name>
</gene>
<sequence>MDTNRILKIGLFGFGCVGQGLYDILQKQPNLPAQVVKICVKDPLKERSLPANHFTFDAQELLNDDNLDILVEAISDAHDAYDIVTTALRQGKRVVTANKKMVAHHLEKLLQLQAEYGGLLLYEAAVAGGIPIVRTVEEFFGQEPVSRISGILNGSSNYILSQIFKEQKPYAEALQEAQDKGFAELDPWLDVSGADSRHKLCILSAHAFGRVLSPEEVPFIGINALSQPDWEFARCRGAVIKLVASLHKTEEGKLVPLVLPTLVQPTDDLTTVEQEFNGIVVEGAYTGLQLFKGKGAGGLPTGAAVLSDIAGLLKGYQYQYPKLQQNQEAAELDKGFELEIYVRTENASLLGVLGLTKIIMLQRQSETISLVGNVTLGALVKYQEKLRETGSLVMATSVHYTGHEKKIASPELAEAI</sequence>
<evidence type="ECO:0000313" key="14">
    <source>
        <dbReference type="EMBL" id="QHL86693.1"/>
    </source>
</evidence>
<dbReference type="GO" id="GO:0009088">
    <property type="term" value="P:threonine biosynthetic process"/>
    <property type="evidence" value="ECO:0007669"/>
    <property type="project" value="UniProtKB-UniPathway"/>
</dbReference>
<dbReference type="Pfam" id="PF00742">
    <property type="entry name" value="Homoserine_dh"/>
    <property type="match status" value="1"/>
</dbReference>
<dbReference type="RefSeq" id="WP_160689340.1">
    <property type="nucleotide sequence ID" value="NZ_CP047897.1"/>
</dbReference>
<evidence type="ECO:0000256" key="1">
    <source>
        <dbReference type="ARBA" id="ARBA00005056"/>
    </source>
</evidence>
<feature type="domain" description="Homoserine dehydrogenase catalytic" evidence="12">
    <location>
        <begin position="131"/>
        <end position="309"/>
    </location>
</feature>
<keyword evidence="15" id="KW-1185">Reference proteome</keyword>
<accession>A0A6P1P068</accession>
<keyword evidence="9 10" id="KW-0486">Methionine biosynthesis</keyword>
<evidence type="ECO:0000259" key="12">
    <source>
        <dbReference type="Pfam" id="PF00742"/>
    </source>
</evidence>
<dbReference type="Proteomes" id="UP000464214">
    <property type="component" value="Chromosome"/>
</dbReference>
<dbReference type="Gene3D" id="3.30.70.260">
    <property type="match status" value="1"/>
</dbReference>
<dbReference type="InterPro" id="IPR036291">
    <property type="entry name" value="NAD(P)-bd_dom_sf"/>
</dbReference>
<evidence type="ECO:0000256" key="9">
    <source>
        <dbReference type="ARBA" id="ARBA00023167"/>
    </source>
</evidence>
<evidence type="ECO:0000256" key="11">
    <source>
        <dbReference type="RuleBase" id="RU004171"/>
    </source>
</evidence>
<comment type="pathway">
    <text evidence="1 10">Amino-acid biosynthesis; L-threonine biosynthesis; L-threonine from L-aspartate: step 3/5.</text>
</comment>
<dbReference type="FunFam" id="3.30.360.10:FF:000005">
    <property type="entry name" value="Homoserine dehydrogenase"/>
    <property type="match status" value="1"/>
</dbReference>
<dbReference type="EMBL" id="CP047897">
    <property type="protein sequence ID" value="QHL86693.1"/>
    <property type="molecule type" value="Genomic_DNA"/>
</dbReference>
<dbReference type="InterPro" id="IPR001342">
    <property type="entry name" value="HDH_cat"/>
</dbReference>
<proteinExistence type="inferred from homology"/>
<dbReference type="InterPro" id="IPR019811">
    <property type="entry name" value="HDH_CS"/>
</dbReference>
<evidence type="ECO:0000313" key="15">
    <source>
        <dbReference type="Proteomes" id="UP000464214"/>
    </source>
</evidence>
<organism evidence="14 15">
    <name type="scientific">Nibribacter ruber</name>
    <dbReference type="NCBI Taxonomy" id="2698458"/>
    <lineage>
        <taxon>Bacteria</taxon>
        <taxon>Pseudomonadati</taxon>
        <taxon>Bacteroidota</taxon>
        <taxon>Cytophagia</taxon>
        <taxon>Cytophagales</taxon>
        <taxon>Hymenobacteraceae</taxon>
        <taxon>Nibribacter</taxon>
    </lineage>
</organism>
<dbReference type="UniPathway" id="UPA00050">
    <property type="reaction ID" value="UER00063"/>
</dbReference>
<dbReference type="GO" id="GO:0009086">
    <property type="term" value="P:methionine biosynthetic process"/>
    <property type="evidence" value="ECO:0007669"/>
    <property type="project" value="UniProtKB-KW"/>
</dbReference>
<dbReference type="Gene3D" id="3.40.50.720">
    <property type="entry name" value="NAD(P)-binding Rossmann-like Domain"/>
    <property type="match status" value="1"/>
</dbReference>
<dbReference type="AlphaFoldDB" id="A0A6P1P068"/>
<dbReference type="GO" id="GO:0004412">
    <property type="term" value="F:homoserine dehydrogenase activity"/>
    <property type="evidence" value="ECO:0007669"/>
    <property type="project" value="UniProtKB-EC"/>
</dbReference>
<evidence type="ECO:0000256" key="10">
    <source>
        <dbReference type="RuleBase" id="RU000579"/>
    </source>
</evidence>
<comment type="catalytic activity">
    <reaction evidence="10">
        <text>L-homoserine + NADP(+) = L-aspartate 4-semialdehyde + NADPH + H(+)</text>
        <dbReference type="Rhea" id="RHEA:15761"/>
        <dbReference type="ChEBI" id="CHEBI:15378"/>
        <dbReference type="ChEBI" id="CHEBI:57476"/>
        <dbReference type="ChEBI" id="CHEBI:57783"/>
        <dbReference type="ChEBI" id="CHEBI:58349"/>
        <dbReference type="ChEBI" id="CHEBI:537519"/>
        <dbReference type="EC" id="1.1.1.3"/>
    </reaction>
</comment>
<name>A0A6P1P068_9BACT</name>
<feature type="domain" description="Aspartate/homoserine dehydrogenase NAD-binding" evidence="13">
    <location>
        <begin position="13"/>
        <end position="122"/>
    </location>
</feature>
<dbReference type="NCBIfam" id="NF004976">
    <property type="entry name" value="PRK06349.1"/>
    <property type="match status" value="1"/>
</dbReference>
<evidence type="ECO:0000256" key="7">
    <source>
        <dbReference type="ARBA" id="ARBA00022697"/>
    </source>
</evidence>
<dbReference type="EC" id="1.1.1.3" evidence="4 10"/>
<dbReference type="KEGG" id="nib:GU926_04275"/>
<dbReference type="UniPathway" id="UPA00051">
    <property type="reaction ID" value="UER00465"/>
</dbReference>
<evidence type="ECO:0000256" key="6">
    <source>
        <dbReference type="ARBA" id="ARBA00022605"/>
    </source>
</evidence>
<dbReference type="PANTHER" id="PTHR43331">
    <property type="entry name" value="HOMOSERINE DEHYDROGENASE"/>
    <property type="match status" value="1"/>
</dbReference>
<keyword evidence="6 10" id="KW-0028">Amino-acid biosynthesis</keyword>